<dbReference type="PANTHER" id="PTHR45024:SF2">
    <property type="entry name" value="SCP2 DOMAIN-CONTAINING PROTEIN"/>
    <property type="match status" value="1"/>
</dbReference>
<dbReference type="Pfam" id="PF00106">
    <property type="entry name" value="adh_short"/>
    <property type="match status" value="1"/>
</dbReference>
<dbReference type="InterPro" id="IPR057326">
    <property type="entry name" value="KR_dom"/>
</dbReference>
<dbReference type="InterPro" id="IPR036291">
    <property type="entry name" value="NAD(P)-bd_dom_sf"/>
</dbReference>
<dbReference type="NCBIfam" id="NF005861">
    <property type="entry name" value="PRK07791.1"/>
    <property type="match status" value="1"/>
</dbReference>
<feature type="domain" description="Ketoreductase" evidence="4">
    <location>
        <begin position="8"/>
        <end position="202"/>
    </location>
</feature>
<organism evidence="5 6">
    <name type="scientific">Prauserella halophila</name>
    <dbReference type="NCBI Taxonomy" id="185641"/>
    <lineage>
        <taxon>Bacteria</taxon>
        <taxon>Bacillati</taxon>
        <taxon>Actinomycetota</taxon>
        <taxon>Actinomycetes</taxon>
        <taxon>Pseudonocardiales</taxon>
        <taxon>Pseudonocardiaceae</taxon>
        <taxon>Prauserella</taxon>
    </lineage>
</organism>
<comment type="caution">
    <text evidence="5">The sequence shown here is derived from an EMBL/GenBank/DDBJ whole genome shotgun (WGS) entry which is preliminary data.</text>
</comment>
<evidence type="ECO:0000256" key="1">
    <source>
        <dbReference type="ARBA" id="ARBA00006484"/>
    </source>
</evidence>
<dbReference type="PROSITE" id="PS00061">
    <property type="entry name" value="ADH_SHORT"/>
    <property type="match status" value="1"/>
</dbReference>
<evidence type="ECO:0000256" key="3">
    <source>
        <dbReference type="RuleBase" id="RU000363"/>
    </source>
</evidence>
<protein>
    <submittedName>
        <fullName evidence="5">SDR family oxidoreductase</fullName>
    </submittedName>
</protein>
<dbReference type="SUPFAM" id="SSF51735">
    <property type="entry name" value="NAD(P)-binding Rossmann-fold domains"/>
    <property type="match status" value="1"/>
</dbReference>
<proteinExistence type="inferred from homology"/>
<dbReference type="PRINTS" id="PR00081">
    <property type="entry name" value="GDHRDH"/>
</dbReference>
<evidence type="ECO:0000313" key="5">
    <source>
        <dbReference type="EMBL" id="GAA1226473.1"/>
    </source>
</evidence>
<dbReference type="RefSeq" id="WP_253864896.1">
    <property type="nucleotide sequence ID" value="NZ_BAAALN010000002.1"/>
</dbReference>
<dbReference type="Gene3D" id="3.40.50.720">
    <property type="entry name" value="NAD(P)-binding Rossmann-like Domain"/>
    <property type="match status" value="1"/>
</dbReference>
<sequence length="301" mass="30565">MTGILEGRVAVVTGAGRGLGREHALELARHGARVVVNDFGVSAAGEGTGETPAEAVATEIVTAGGQAVASGADVADFEQAAALIEQAVDTFGALDVLVNNAGFLRDRMLVNVEEAEWDAVVRVHLKGHFAMLRHAGAYWRAEAKAGRARAARVVNTTSGAGLQGSVGQGAYSAAKAGIAGLTLVAAAELERYGVTVNAIAPAARTRMTEGAFADAMAAPADGFDAMHPGNVAPVVAWLASADAADVTGRVVEVEGGRICVEDAWRHGPSVDLGSRWEAADVGGAVRALLPKAAAPEPVYGA</sequence>
<reference evidence="5 6" key="1">
    <citation type="journal article" date="2019" name="Int. J. Syst. Evol. Microbiol.">
        <title>The Global Catalogue of Microorganisms (GCM) 10K type strain sequencing project: providing services to taxonomists for standard genome sequencing and annotation.</title>
        <authorList>
            <consortium name="The Broad Institute Genomics Platform"/>
            <consortium name="The Broad Institute Genome Sequencing Center for Infectious Disease"/>
            <person name="Wu L."/>
            <person name="Ma J."/>
        </authorList>
    </citation>
    <scope>NUCLEOTIDE SEQUENCE [LARGE SCALE GENOMIC DNA]</scope>
    <source>
        <strain evidence="5 6">JCM 13023</strain>
    </source>
</reference>
<dbReference type="EMBL" id="BAAALN010000002">
    <property type="protein sequence ID" value="GAA1226473.1"/>
    <property type="molecule type" value="Genomic_DNA"/>
</dbReference>
<dbReference type="PANTHER" id="PTHR45024">
    <property type="entry name" value="DEHYDROGENASES, SHORT CHAIN"/>
    <property type="match status" value="1"/>
</dbReference>
<dbReference type="Proteomes" id="UP001500653">
    <property type="component" value="Unassembled WGS sequence"/>
</dbReference>
<keyword evidence="6" id="KW-1185">Reference proteome</keyword>
<name>A0ABN1W0K1_9PSEU</name>
<dbReference type="PRINTS" id="PR00080">
    <property type="entry name" value="SDRFAMILY"/>
</dbReference>
<evidence type="ECO:0000313" key="6">
    <source>
        <dbReference type="Proteomes" id="UP001500653"/>
    </source>
</evidence>
<evidence type="ECO:0000259" key="4">
    <source>
        <dbReference type="SMART" id="SM00822"/>
    </source>
</evidence>
<dbReference type="InterPro" id="IPR051687">
    <property type="entry name" value="Peroxisomal_Beta-Oxidation"/>
</dbReference>
<dbReference type="InterPro" id="IPR002347">
    <property type="entry name" value="SDR_fam"/>
</dbReference>
<accession>A0ABN1W0K1</accession>
<comment type="similarity">
    <text evidence="1 3">Belongs to the short-chain dehydrogenases/reductases (SDR) family.</text>
</comment>
<evidence type="ECO:0000256" key="2">
    <source>
        <dbReference type="ARBA" id="ARBA00023002"/>
    </source>
</evidence>
<dbReference type="SMART" id="SM00822">
    <property type="entry name" value="PKS_KR"/>
    <property type="match status" value="1"/>
</dbReference>
<dbReference type="InterPro" id="IPR020904">
    <property type="entry name" value="Sc_DH/Rdtase_CS"/>
</dbReference>
<gene>
    <name evidence="5" type="ORF">GCM10009676_05620</name>
</gene>
<keyword evidence="2" id="KW-0560">Oxidoreductase</keyword>